<dbReference type="RefSeq" id="WP_306985042.1">
    <property type="nucleotide sequence ID" value="NZ_JAUSUA010000006.1"/>
</dbReference>
<dbReference type="EMBL" id="JAUSUA010000006">
    <property type="protein sequence ID" value="MDQ0208742.1"/>
    <property type="molecule type" value="Genomic_DNA"/>
</dbReference>
<sequence length="169" mass="19285">MYKITVYSPLKPLLFKQKVTTNTDLKGYFKANLLHQLSGKKSYKASIESSTLELHEQKTEKKKRTWHLFTSKQSQSKLLGTLIMDSTAKDTLNEGHTSFTFTFENEVFTIKKELMDYKSKCSLVNSSNQVVASHYPSGLSQRKIELNQKMTHQQSCAILLVLSLIVFVA</sequence>
<feature type="domain" description="Tubby C-terminal" evidence="1">
    <location>
        <begin position="48"/>
        <end position="167"/>
    </location>
</feature>
<protein>
    <recommendedName>
        <fullName evidence="1">Tubby C-terminal domain-containing protein</fullName>
    </recommendedName>
</protein>
<proteinExistence type="predicted"/>
<gene>
    <name evidence="2" type="ORF">J2S05_003554</name>
</gene>
<comment type="caution">
    <text evidence="2">The sequence shown here is derived from an EMBL/GenBank/DDBJ whole genome shotgun (WGS) entry which is preliminary data.</text>
</comment>
<dbReference type="Proteomes" id="UP001225034">
    <property type="component" value="Unassembled WGS sequence"/>
</dbReference>
<name>A0ABT9YLK5_9BACI</name>
<organism evidence="2 3">
    <name type="scientific">Alkalicoccobacillus murimartini</name>
    <dbReference type="NCBI Taxonomy" id="171685"/>
    <lineage>
        <taxon>Bacteria</taxon>
        <taxon>Bacillati</taxon>
        <taxon>Bacillota</taxon>
        <taxon>Bacilli</taxon>
        <taxon>Bacillales</taxon>
        <taxon>Bacillaceae</taxon>
        <taxon>Alkalicoccobacillus</taxon>
    </lineage>
</organism>
<reference evidence="2 3" key="1">
    <citation type="submission" date="2023-07" db="EMBL/GenBank/DDBJ databases">
        <title>Genomic Encyclopedia of Type Strains, Phase IV (KMG-IV): sequencing the most valuable type-strain genomes for metagenomic binning, comparative biology and taxonomic classification.</title>
        <authorList>
            <person name="Goeker M."/>
        </authorList>
    </citation>
    <scope>NUCLEOTIDE SEQUENCE [LARGE SCALE GENOMIC DNA]</scope>
    <source>
        <strain evidence="2 3">DSM 19154</strain>
    </source>
</reference>
<keyword evidence="3" id="KW-1185">Reference proteome</keyword>
<evidence type="ECO:0000313" key="3">
    <source>
        <dbReference type="Proteomes" id="UP001225034"/>
    </source>
</evidence>
<accession>A0ABT9YLK5</accession>
<dbReference type="Pfam" id="PF23728">
    <property type="entry name" value="Tubby_C_like"/>
    <property type="match status" value="1"/>
</dbReference>
<evidence type="ECO:0000313" key="2">
    <source>
        <dbReference type="EMBL" id="MDQ0208742.1"/>
    </source>
</evidence>
<evidence type="ECO:0000259" key="1">
    <source>
        <dbReference type="Pfam" id="PF23728"/>
    </source>
</evidence>
<dbReference type="InterPro" id="IPR056944">
    <property type="entry name" value="Tubby_C-like"/>
</dbReference>